<feature type="compositionally biased region" description="Polar residues" evidence="1">
    <location>
        <begin position="189"/>
        <end position="198"/>
    </location>
</feature>
<reference evidence="2" key="1">
    <citation type="submission" date="2021-09" db="EMBL/GenBank/DDBJ databases">
        <title>A high-quality genome of the endoparasitic fungus Hirsutella rhossiliensis with a comparison of Hirsutella genomes reveals transposable elements contributing to genome size variation.</title>
        <authorList>
            <person name="Lin R."/>
            <person name="Jiao Y."/>
            <person name="Sun X."/>
            <person name="Ling J."/>
            <person name="Xie B."/>
            <person name="Cheng X."/>
        </authorList>
    </citation>
    <scope>NUCLEOTIDE SEQUENCE</scope>
    <source>
        <strain evidence="2">HR02</strain>
    </source>
</reference>
<evidence type="ECO:0000313" key="3">
    <source>
        <dbReference type="Proteomes" id="UP000824596"/>
    </source>
</evidence>
<feature type="compositionally biased region" description="Polar residues" evidence="1">
    <location>
        <begin position="358"/>
        <end position="368"/>
    </location>
</feature>
<feature type="compositionally biased region" description="Basic and acidic residues" evidence="1">
    <location>
        <begin position="212"/>
        <end position="236"/>
    </location>
</feature>
<gene>
    <name evidence="2" type="ORF">HRG_00420</name>
</gene>
<dbReference type="EMBL" id="JAIZPD010000001">
    <property type="protein sequence ID" value="KAH0967778.1"/>
    <property type="molecule type" value="Genomic_DNA"/>
</dbReference>
<keyword evidence="3" id="KW-1185">Reference proteome</keyword>
<protein>
    <submittedName>
        <fullName evidence="2">Uncharacterized protein</fullName>
    </submittedName>
</protein>
<dbReference type="Proteomes" id="UP000824596">
    <property type="component" value="Unassembled WGS sequence"/>
</dbReference>
<accession>A0A9P8N3P7</accession>
<feature type="compositionally biased region" description="Basic and acidic residues" evidence="1">
    <location>
        <begin position="263"/>
        <end position="283"/>
    </location>
</feature>
<sequence>MDEEIPREVKLFINQHLTGDEIYQILEQLRRTCIPNNQVLWTGMPPMGPLMDTNNALCPKKQKSPKQWSTYVHGASAIFAWLISEAESVTVLSRPPPVRFHPSEGTSFQTIEQPIIKGTTGNKGVNAIRIVHPRVPDAADFTYQLWPKDGVAAWVSTFGIVTCTDRWRDIGSPQIIGVCDKSRVFSHNQEASSKSSKMNRGGAQSALSNNEKGIEEHELRERHAQERCQMEAKATEAKNALRRKQSKDRQDLCEQHKRRRQELKKNDKKRTEAREKEVREQKQLARKHRKEKSKLRVCERADIVSLAKRQNRELEALRKGKRVDRKTLEERQRARVLPLKRENMQERAGRWDDALQSPLPNTQASTHPPESEIECLSFMSRLERRFWSFIESLVYLTRS</sequence>
<evidence type="ECO:0000256" key="1">
    <source>
        <dbReference type="SAM" id="MobiDB-lite"/>
    </source>
</evidence>
<dbReference type="OrthoDB" id="5232980at2759"/>
<comment type="caution">
    <text evidence="2">The sequence shown here is derived from an EMBL/GenBank/DDBJ whole genome shotgun (WGS) entry which is preliminary data.</text>
</comment>
<evidence type="ECO:0000313" key="2">
    <source>
        <dbReference type="EMBL" id="KAH0967778.1"/>
    </source>
</evidence>
<dbReference type="AlphaFoldDB" id="A0A9P8N3P7"/>
<feature type="region of interest" description="Disordered" evidence="1">
    <location>
        <begin position="189"/>
        <end position="292"/>
    </location>
</feature>
<name>A0A9P8N3P7_9HYPO</name>
<proteinExistence type="predicted"/>
<dbReference type="RefSeq" id="XP_044725291.1">
    <property type="nucleotide sequence ID" value="XM_044858891.1"/>
</dbReference>
<feature type="region of interest" description="Disordered" evidence="1">
    <location>
        <begin position="345"/>
        <end position="370"/>
    </location>
</feature>
<organism evidence="2 3">
    <name type="scientific">Hirsutella rhossiliensis</name>
    <dbReference type="NCBI Taxonomy" id="111463"/>
    <lineage>
        <taxon>Eukaryota</taxon>
        <taxon>Fungi</taxon>
        <taxon>Dikarya</taxon>
        <taxon>Ascomycota</taxon>
        <taxon>Pezizomycotina</taxon>
        <taxon>Sordariomycetes</taxon>
        <taxon>Hypocreomycetidae</taxon>
        <taxon>Hypocreales</taxon>
        <taxon>Ophiocordycipitaceae</taxon>
        <taxon>Hirsutella</taxon>
    </lineage>
</organism>
<dbReference type="GeneID" id="68349549"/>